<keyword evidence="11" id="KW-1185">Reference proteome</keyword>
<evidence type="ECO:0000256" key="7">
    <source>
        <dbReference type="ARBA" id="ARBA00022840"/>
    </source>
</evidence>
<dbReference type="InterPro" id="IPR031322">
    <property type="entry name" value="Shikimate/glucono_kinase"/>
</dbReference>
<evidence type="ECO:0000256" key="1">
    <source>
        <dbReference type="ARBA" id="ARBA00004761"/>
    </source>
</evidence>
<name>A0ABX1GRJ8_9FLAO</name>
<organism evidence="10 11">
    <name type="scientific">Croceivirga thetidis</name>
    <dbReference type="NCBI Taxonomy" id="2721623"/>
    <lineage>
        <taxon>Bacteria</taxon>
        <taxon>Pseudomonadati</taxon>
        <taxon>Bacteroidota</taxon>
        <taxon>Flavobacteriia</taxon>
        <taxon>Flavobacteriales</taxon>
        <taxon>Flavobacteriaceae</taxon>
        <taxon>Croceivirga</taxon>
    </lineage>
</organism>
<reference evidence="10 11" key="1">
    <citation type="submission" date="2020-04" db="EMBL/GenBank/DDBJ databases">
        <authorList>
            <person name="Yoon J."/>
        </authorList>
    </citation>
    <scope>NUCLEOTIDE SEQUENCE [LARGE SCALE GENOMIC DNA]</scope>
    <source>
        <strain evidence="10 11">DJ-13</strain>
    </source>
</reference>
<dbReference type="PANTHER" id="PTHR43442:SF3">
    <property type="entry name" value="GLUCONOKINASE-RELATED"/>
    <property type="match status" value="1"/>
</dbReference>
<evidence type="ECO:0000256" key="9">
    <source>
        <dbReference type="RuleBase" id="RU363066"/>
    </source>
</evidence>
<dbReference type="PANTHER" id="PTHR43442">
    <property type="entry name" value="GLUCONOKINASE-RELATED"/>
    <property type="match status" value="1"/>
</dbReference>
<dbReference type="InterPro" id="IPR027417">
    <property type="entry name" value="P-loop_NTPase"/>
</dbReference>
<dbReference type="NCBIfam" id="TIGR01313">
    <property type="entry name" value="therm_gnt_kin"/>
    <property type="match status" value="1"/>
</dbReference>
<evidence type="ECO:0000256" key="6">
    <source>
        <dbReference type="ARBA" id="ARBA00022777"/>
    </source>
</evidence>
<evidence type="ECO:0000256" key="8">
    <source>
        <dbReference type="ARBA" id="ARBA00048090"/>
    </source>
</evidence>
<keyword evidence="6 9" id="KW-0418">Kinase</keyword>
<comment type="similarity">
    <text evidence="2 9">Belongs to the gluconokinase GntK/GntV family.</text>
</comment>
<sequence>MDKTIFYIMGVSGCGKSTIGKLLAAELELPFFDGDDYHPQENIKKMQSGQALDDNDRNGWLKRLNTLASEHHKKGAVIACSALKERYRTILSHELKEKVSFIFLNGTFDEIHSRLKNRKGHFMPTALLQSQFETLEIPTEAIEVPVSLELKEQLKIILSALNK</sequence>
<keyword evidence="4 9" id="KW-0808">Transferase</keyword>
<evidence type="ECO:0000256" key="2">
    <source>
        <dbReference type="ARBA" id="ARBA00008420"/>
    </source>
</evidence>
<comment type="caution">
    <text evidence="10">The sequence shown here is derived from an EMBL/GenBank/DDBJ whole genome shotgun (WGS) entry which is preliminary data.</text>
</comment>
<evidence type="ECO:0000256" key="4">
    <source>
        <dbReference type="ARBA" id="ARBA00022679"/>
    </source>
</evidence>
<comment type="pathway">
    <text evidence="1">Carbohydrate acid metabolism.</text>
</comment>
<proteinExistence type="inferred from homology"/>
<dbReference type="RefSeq" id="WP_168552744.1">
    <property type="nucleotide sequence ID" value="NZ_JAAWWL010000002.1"/>
</dbReference>
<dbReference type="Pfam" id="PF01202">
    <property type="entry name" value="SKI"/>
    <property type="match status" value="1"/>
</dbReference>
<dbReference type="EMBL" id="JAAWWL010000002">
    <property type="protein sequence ID" value="NKI32551.1"/>
    <property type="molecule type" value="Genomic_DNA"/>
</dbReference>
<evidence type="ECO:0000313" key="11">
    <source>
        <dbReference type="Proteomes" id="UP000718451"/>
    </source>
</evidence>
<evidence type="ECO:0000256" key="5">
    <source>
        <dbReference type="ARBA" id="ARBA00022741"/>
    </source>
</evidence>
<evidence type="ECO:0000256" key="3">
    <source>
        <dbReference type="ARBA" id="ARBA00012054"/>
    </source>
</evidence>
<dbReference type="Gene3D" id="3.40.50.300">
    <property type="entry name" value="P-loop containing nucleotide triphosphate hydrolases"/>
    <property type="match status" value="1"/>
</dbReference>
<accession>A0ABX1GRJ8</accession>
<keyword evidence="5 9" id="KW-0547">Nucleotide-binding</keyword>
<dbReference type="InterPro" id="IPR006001">
    <property type="entry name" value="Therm_gnt_kin"/>
</dbReference>
<protein>
    <recommendedName>
        <fullName evidence="3 9">Gluconokinase</fullName>
        <ecNumber evidence="3 9">2.7.1.12</ecNumber>
    </recommendedName>
</protein>
<dbReference type="SUPFAM" id="SSF52540">
    <property type="entry name" value="P-loop containing nucleoside triphosphate hydrolases"/>
    <property type="match status" value="1"/>
</dbReference>
<keyword evidence="7 9" id="KW-0067">ATP-binding</keyword>
<dbReference type="EC" id="2.7.1.12" evidence="3 9"/>
<gene>
    <name evidence="10" type="ORF">HCU67_11400</name>
</gene>
<comment type="catalytic activity">
    <reaction evidence="8 9">
        <text>D-gluconate + ATP = 6-phospho-D-gluconate + ADP + H(+)</text>
        <dbReference type="Rhea" id="RHEA:19433"/>
        <dbReference type="ChEBI" id="CHEBI:15378"/>
        <dbReference type="ChEBI" id="CHEBI:18391"/>
        <dbReference type="ChEBI" id="CHEBI:30616"/>
        <dbReference type="ChEBI" id="CHEBI:58759"/>
        <dbReference type="ChEBI" id="CHEBI:456216"/>
        <dbReference type="EC" id="2.7.1.12"/>
    </reaction>
</comment>
<dbReference type="CDD" id="cd02021">
    <property type="entry name" value="GntK"/>
    <property type="match status" value="1"/>
</dbReference>
<evidence type="ECO:0000313" key="10">
    <source>
        <dbReference type="EMBL" id="NKI32551.1"/>
    </source>
</evidence>
<dbReference type="Proteomes" id="UP000718451">
    <property type="component" value="Unassembled WGS sequence"/>
</dbReference>